<accession>A0A889IQG0</accession>
<proteinExistence type="predicted"/>
<evidence type="ECO:0000313" key="1">
    <source>
        <dbReference type="EMBL" id="QRE00435.1"/>
    </source>
</evidence>
<dbReference type="Proteomes" id="UP000622430">
    <property type="component" value="Segment"/>
</dbReference>
<keyword evidence="2" id="KW-1185">Reference proteome</keyword>
<protein>
    <submittedName>
        <fullName evidence="1">Uncharacterized protein</fullName>
    </submittedName>
</protein>
<organism evidence="1 2">
    <name type="scientific">Burkholderia phage BCSR52</name>
    <dbReference type="NCBI Taxonomy" id="2805748"/>
    <lineage>
        <taxon>Viruses</taxon>
        <taxon>Duplodnaviria</taxon>
        <taxon>Heunggongvirae</taxon>
        <taxon>Uroviricota</taxon>
        <taxon>Caudoviricetes</taxon>
        <taxon>Lindbergviridae</taxon>
        <taxon>Irusalimvirus</taxon>
        <taxon>Irusalimvirus BCSR52</taxon>
    </lineage>
</organism>
<name>A0A889IQG0_9CAUD</name>
<reference evidence="1" key="1">
    <citation type="submission" date="2021-01" db="EMBL/GenBank/DDBJ databases">
        <authorList>
            <person name="Rakov C."/>
            <person name="Alkalay-Oren S."/>
            <person name="Coppenhagen-Glazer S."/>
            <person name="Hazan R."/>
        </authorList>
    </citation>
    <scope>NUCLEOTIDE SEQUENCE</scope>
</reference>
<dbReference type="EMBL" id="MW460246">
    <property type="protein sequence ID" value="QRE00435.1"/>
    <property type="molecule type" value="Genomic_DNA"/>
</dbReference>
<evidence type="ECO:0000313" key="2">
    <source>
        <dbReference type="Proteomes" id="UP000622430"/>
    </source>
</evidence>
<sequence length="145" mass="16734">MSMTNYQRIMYENAVAGALADPLSYLKEPEMVKYFDHIDGAFRDEAKTIRENVARQYMQDSEVVEPVEPTPTAEPSKKARYCVEILPYSVDDRSFFVDFDTREDIANFINLLRKGLFFEVTDRVDVQVPMRFNTAIVDGNGFLRA</sequence>